<dbReference type="Gene3D" id="3.10.20.90">
    <property type="entry name" value="Phosphatidylinositol 3-kinase Catalytic Subunit, Chain A, domain 1"/>
    <property type="match status" value="1"/>
</dbReference>
<feature type="transmembrane region" description="Helical" evidence="1">
    <location>
        <begin position="298"/>
        <end position="316"/>
    </location>
</feature>
<feature type="transmembrane region" description="Helical" evidence="1">
    <location>
        <begin position="351"/>
        <end position="368"/>
    </location>
</feature>
<organism evidence="2 3">
    <name type="scientific">Zhihengliuella halotolerans</name>
    <dbReference type="NCBI Taxonomy" id="370736"/>
    <lineage>
        <taxon>Bacteria</taxon>
        <taxon>Bacillati</taxon>
        <taxon>Actinomycetota</taxon>
        <taxon>Actinomycetes</taxon>
        <taxon>Micrococcales</taxon>
        <taxon>Micrococcaceae</taxon>
        <taxon>Zhihengliuella</taxon>
    </lineage>
</organism>
<feature type="transmembrane region" description="Helical" evidence="1">
    <location>
        <begin position="218"/>
        <end position="239"/>
    </location>
</feature>
<comment type="caution">
    <text evidence="2">The sequence shown here is derived from an EMBL/GenBank/DDBJ whole genome shotgun (WGS) entry which is preliminary data.</text>
</comment>
<dbReference type="EMBL" id="SHLA01000001">
    <property type="protein sequence ID" value="RZU62556.1"/>
    <property type="molecule type" value="Genomic_DNA"/>
</dbReference>
<keyword evidence="1" id="KW-0472">Membrane</keyword>
<evidence type="ECO:0000256" key="1">
    <source>
        <dbReference type="SAM" id="Phobius"/>
    </source>
</evidence>
<feature type="transmembrane region" description="Helical" evidence="1">
    <location>
        <begin position="116"/>
        <end position="137"/>
    </location>
</feature>
<dbReference type="InterPro" id="IPR024962">
    <property type="entry name" value="YukD-like"/>
</dbReference>
<dbReference type="AlphaFoldDB" id="A0A4V2GA20"/>
<protein>
    <submittedName>
        <fullName evidence="2">Type VII secretion system (Wss) protein YukD</fullName>
    </submittedName>
</protein>
<feature type="transmembrane region" description="Helical" evidence="1">
    <location>
        <begin position="322"/>
        <end position="339"/>
    </location>
</feature>
<name>A0A4V2GA20_9MICC</name>
<feature type="transmembrane region" description="Helical" evidence="1">
    <location>
        <begin position="374"/>
        <end position="391"/>
    </location>
</feature>
<keyword evidence="3" id="KW-1185">Reference proteome</keyword>
<keyword evidence="1" id="KW-1133">Transmembrane helix</keyword>
<keyword evidence="1" id="KW-0812">Transmembrane</keyword>
<reference evidence="2 3" key="1">
    <citation type="submission" date="2019-02" db="EMBL/GenBank/DDBJ databases">
        <title>Sequencing the genomes of 1000 actinobacteria strains.</title>
        <authorList>
            <person name="Klenk H.-P."/>
        </authorList>
    </citation>
    <scope>NUCLEOTIDE SEQUENCE [LARGE SCALE GENOMIC DNA]</scope>
    <source>
        <strain evidence="2 3">DSM 17364</strain>
    </source>
</reference>
<dbReference type="RefSeq" id="WP_130451125.1">
    <property type="nucleotide sequence ID" value="NZ_SHLA01000001.1"/>
</dbReference>
<evidence type="ECO:0000313" key="3">
    <source>
        <dbReference type="Proteomes" id="UP000292685"/>
    </source>
</evidence>
<feature type="transmembrane region" description="Helical" evidence="1">
    <location>
        <begin position="411"/>
        <end position="430"/>
    </location>
</feature>
<gene>
    <name evidence="2" type="ORF">EV380_2154</name>
</gene>
<accession>A0A4V2GA20</accession>
<dbReference type="Proteomes" id="UP000292685">
    <property type="component" value="Unassembled WGS sequence"/>
</dbReference>
<proteinExistence type="predicted"/>
<feature type="transmembrane region" description="Helical" evidence="1">
    <location>
        <begin position="192"/>
        <end position="211"/>
    </location>
</feature>
<sequence>MSAGYTRVTIATSTSNIETLLPSDQELGALMPDILRIAGAAPGAGGPRELTLTPVGAASLAPQVTLSAAGIRDGAVLRLDRRDEAVPNPVVYDLAEETEHFAADSPDRWTFEASRLVSTAVVAVLGIAALILATGAAEPSAQLAGGVTLAALALLGVPVVPRGRLACDVELLALSAGAIVAIYALAPVSSPWAAWLAPAWTALALIAWQAGRRSPGGALVTSATAVVLGVLWAGGLQIWPEPGAATAVAGVGTAFLLGFAPRLALGLSGMNALHDAVARGERPGVARARRAYRDAHQGLVGAVVLCAFSLAAASHGMLTRDVNGWGIALAVLLIVVTGLRARNLPLALERAVLLGAAAFGTAVLAYWMRDAVPVWLLGVALLAFALLPLVLRPLEVPEHVAASLRLNARRAEAIATVALLPVLLGVFDLYPQLAEMF</sequence>
<feature type="transmembrane region" description="Helical" evidence="1">
    <location>
        <begin position="167"/>
        <end position="186"/>
    </location>
</feature>
<feature type="transmembrane region" description="Helical" evidence="1">
    <location>
        <begin position="245"/>
        <end position="265"/>
    </location>
</feature>
<feature type="transmembrane region" description="Helical" evidence="1">
    <location>
        <begin position="143"/>
        <end position="160"/>
    </location>
</feature>
<evidence type="ECO:0000313" key="2">
    <source>
        <dbReference type="EMBL" id="RZU62556.1"/>
    </source>
</evidence>
<dbReference type="OrthoDB" id="3326149at2"/>
<dbReference type="Pfam" id="PF08817">
    <property type="entry name" value="YukD"/>
    <property type="match status" value="1"/>
</dbReference>